<feature type="compositionally biased region" description="Basic residues" evidence="1">
    <location>
        <begin position="805"/>
        <end position="820"/>
    </location>
</feature>
<gene>
    <name evidence="2" type="ORF">SCHPADRAFT_1001338</name>
</gene>
<dbReference type="Proteomes" id="UP000053477">
    <property type="component" value="Unassembled WGS sequence"/>
</dbReference>
<accession>A0A0H2R7M9</accession>
<dbReference type="OrthoDB" id="3066495at2759"/>
<dbReference type="InParanoid" id="A0A0H2R7M9"/>
<evidence type="ECO:0000313" key="3">
    <source>
        <dbReference type="Proteomes" id="UP000053477"/>
    </source>
</evidence>
<evidence type="ECO:0008006" key="4">
    <source>
        <dbReference type="Google" id="ProtNLM"/>
    </source>
</evidence>
<protein>
    <recommendedName>
        <fullName evidence="4">ARM repeat-containing protein</fullName>
    </recommendedName>
</protein>
<feature type="region of interest" description="Disordered" evidence="1">
    <location>
        <begin position="96"/>
        <end position="124"/>
    </location>
</feature>
<proteinExistence type="predicted"/>
<name>A0A0H2R7M9_9AGAM</name>
<evidence type="ECO:0000313" key="2">
    <source>
        <dbReference type="EMBL" id="KLO07879.1"/>
    </source>
</evidence>
<sequence length="820" mass="92669">MSNDDNIHGFSHEPPFMFQRNFASHPDLLAPSLVESDETADNLPGPGRNLGRLYDTLGNRLSRFLRENMGKRKTRRMVNEEAPLTQQVASMIANEEAMQPGPSSSPPSRGTDSTASNLPGPGRTVGKLFSWLGKKVERRANNFATQRGVGPEAIALKILRLRCLDDRPLLILSYIDTEEYRRDISDGKNRRKLIKYCRKLFDYARSSISSTQLQALDCITSLAICDTYIRTVLNECLERESFLKNYSYYDSLHDSDALLSRSRRAIVSVTESHIGHLVNRFTLGNDYYSNRTFVTDEFIPQMTRYLRDPDYFFLAIRLLDRLFQTRMTLEGAEVILPLIPKFIAKNCEFVERTATDSCLGHLFEGGDDNDHATSLLVLASSSEKYAFVMDQGTMAILEDLGASLFSNMDKFSIVLKWIIKNTRLDRFIAYFQPPPNSDAIGFNLQEAARIAHICCLLLRAYTSSDHINDHLDVIEQNSKREEIHSRIQLSLLSSTAAIAFCYALHYGEVVRWLSVETGSMEDGDAMQLSSMILVRRTPIDSVLESGLLSACSALVTMLDSDSERVREDAGMYLNFMANIDRFCSFAVSLALTMAKKSTGPSRLLPSGKFTLFAISNGNRFTVYRALRLNTSSSAPSNSKHRRRSEYSLFLSLRSMRRAIRKASRRVEDELLASYHELIATEDCLLWLTRAPGTSFVAAGYHPITVGINLFTNQREYIACVIHPKENAILSTIADGASVFQYRDVEGRERSTTEFFVLALRYEPDYLEAFFPPVPEEVLESESTGPFYWKEIAVEPSPSRVDSHSRRGRKLKKGKQRARIG</sequence>
<reference evidence="2 3" key="1">
    <citation type="submission" date="2015-04" db="EMBL/GenBank/DDBJ databases">
        <title>Complete genome sequence of Schizopora paradoxa KUC8140, a cosmopolitan wood degrader in East Asia.</title>
        <authorList>
            <consortium name="DOE Joint Genome Institute"/>
            <person name="Min B."/>
            <person name="Park H."/>
            <person name="Jang Y."/>
            <person name="Kim J.-J."/>
            <person name="Kim K.H."/>
            <person name="Pangilinan J."/>
            <person name="Lipzen A."/>
            <person name="Riley R."/>
            <person name="Grigoriev I.V."/>
            <person name="Spatafora J.W."/>
            <person name="Choi I.-G."/>
        </authorList>
    </citation>
    <scope>NUCLEOTIDE SEQUENCE [LARGE SCALE GENOMIC DNA]</scope>
    <source>
        <strain evidence="2 3">KUC8140</strain>
    </source>
</reference>
<feature type="region of interest" description="Disordered" evidence="1">
    <location>
        <begin position="796"/>
        <end position="820"/>
    </location>
</feature>
<dbReference type="EMBL" id="KQ086116">
    <property type="protein sequence ID" value="KLO07879.1"/>
    <property type="molecule type" value="Genomic_DNA"/>
</dbReference>
<dbReference type="AlphaFoldDB" id="A0A0H2R7M9"/>
<keyword evidence="3" id="KW-1185">Reference proteome</keyword>
<evidence type="ECO:0000256" key="1">
    <source>
        <dbReference type="SAM" id="MobiDB-lite"/>
    </source>
</evidence>
<organism evidence="2 3">
    <name type="scientific">Schizopora paradoxa</name>
    <dbReference type="NCBI Taxonomy" id="27342"/>
    <lineage>
        <taxon>Eukaryota</taxon>
        <taxon>Fungi</taxon>
        <taxon>Dikarya</taxon>
        <taxon>Basidiomycota</taxon>
        <taxon>Agaricomycotina</taxon>
        <taxon>Agaricomycetes</taxon>
        <taxon>Hymenochaetales</taxon>
        <taxon>Schizoporaceae</taxon>
        <taxon>Schizopora</taxon>
    </lineage>
</organism>